<name>G1WDX9_9BACT</name>
<dbReference type="EMBL" id="ADGI01000062">
    <property type="protein sequence ID" value="EGV29278.1"/>
    <property type="molecule type" value="Genomic_DNA"/>
</dbReference>
<dbReference type="Proteomes" id="UP000005141">
    <property type="component" value="Unassembled WGS sequence"/>
</dbReference>
<sequence length="82" mass="10393">MNSYAKIIFFRVINKHRIRYWRRLNRNNRSRSMRFIFPWDTHPGMRAVQEQQRAKEVFLRFFALYFCIMHEKPYLCEHIILR</sequence>
<protein>
    <submittedName>
        <fullName evidence="1">Uncharacterized protein</fullName>
    </submittedName>
</protein>
<reference evidence="1 2" key="1">
    <citation type="submission" date="2011-07" db="EMBL/GenBank/DDBJ databases">
        <title>The Genome Sequence of Prevotella oulorum F0390.</title>
        <authorList>
            <consortium name="The Broad Institute Genome Sequencing Platform"/>
            <consortium name="The Broad Institute Genome Sequencing Center for Infectious Disease"/>
            <person name="Earl A."/>
            <person name="Ward D."/>
            <person name="Feldgarden M."/>
            <person name="Gevers D."/>
            <person name="Izard J."/>
            <person name="Ganesan A."/>
            <person name="Baranova O.V."/>
            <person name="Blanton J.M."/>
            <person name="Tanner A.C."/>
            <person name="Dewhirst F.E."/>
            <person name="Young S.K."/>
            <person name="Zeng Q."/>
            <person name="Gargeya S."/>
            <person name="Fitzgerald M."/>
            <person name="Haas B."/>
            <person name="Abouelleil A."/>
            <person name="Alvarado L."/>
            <person name="Arachchi H.M."/>
            <person name="Berlin A."/>
            <person name="Brown A."/>
            <person name="Chapman S.B."/>
            <person name="Chen Z."/>
            <person name="Dunbar C."/>
            <person name="Freedman E."/>
            <person name="Gearin G."/>
            <person name="Gellesch M."/>
            <person name="Goldberg J."/>
            <person name="Griggs A."/>
            <person name="Gujja S."/>
            <person name="Heiman D."/>
            <person name="Howarth C."/>
            <person name="Larson L."/>
            <person name="Lui A."/>
            <person name="MacDonald P.J.P."/>
            <person name="Mehta T."/>
            <person name="Montmayeur A."/>
            <person name="Murphy C."/>
            <person name="Neiman D."/>
            <person name="Pearson M."/>
            <person name="Priest M."/>
            <person name="Roberts A."/>
            <person name="Saif S."/>
            <person name="Shea T."/>
            <person name="Shenoy N."/>
            <person name="Sisk P."/>
            <person name="Stolte C."/>
            <person name="Sykes S."/>
            <person name="Wortman J."/>
            <person name="Nusbaum C."/>
            <person name="Birren B."/>
        </authorList>
    </citation>
    <scope>NUCLEOTIDE SEQUENCE [LARGE SCALE GENOMIC DNA]</scope>
    <source>
        <strain evidence="1 2">F0390</strain>
    </source>
</reference>
<dbReference type="HOGENOM" id="CLU_2555486_0_0_10"/>
<organism evidence="1 2">
    <name type="scientific">Segatella oulorum F0390</name>
    <dbReference type="NCBI Taxonomy" id="702438"/>
    <lineage>
        <taxon>Bacteria</taxon>
        <taxon>Pseudomonadati</taxon>
        <taxon>Bacteroidota</taxon>
        <taxon>Bacteroidia</taxon>
        <taxon>Bacteroidales</taxon>
        <taxon>Prevotellaceae</taxon>
        <taxon>Segatella</taxon>
    </lineage>
</organism>
<gene>
    <name evidence="1" type="ORF">HMPREF9431_02030</name>
</gene>
<proteinExistence type="predicted"/>
<dbReference type="AlphaFoldDB" id="G1WDX9"/>
<evidence type="ECO:0000313" key="1">
    <source>
        <dbReference type="EMBL" id="EGV29278.1"/>
    </source>
</evidence>
<accession>G1WDX9</accession>
<comment type="caution">
    <text evidence="1">The sequence shown here is derived from an EMBL/GenBank/DDBJ whole genome shotgun (WGS) entry which is preliminary data.</text>
</comment>
<evidence type="ECO:0000313" key="2">
    <source>
        <dbReference type="Proteomes" id="UP000005141"/>
    </source>
</evidence>
<keyword evidence="2" id="KW-1185">Reference proteome</keyword>